<sequence length="261" mass="27999">MLSRSAAVRWRRAYRRVVRSAFDTVPFYRERWALDGRTDPTLVPGRTGALDGATDPETLRRTVVDLVPLSGGSTRFDPVRGLGRVLPRARGPRAGTLVVVVDGHACAPPADLPRGLRGCVVDPDFLGDPDSAVLVEVTNALHRGAPVLAVGGDKELARLSAALPESLARRLDRLPRRTLSELDAGPYGVLHDPLLGYLGAFGECGRWHLDTRNVYARSTKGGLAVTLLTQRSPVLVDVLVDGGVRASVDTCPRHGTPVVSL</sequence>
<dbReference type="Proteomes" id="UP000004705">
    <property type="component" value="Chromosome"/>
</dbReference>
<evidence type="ECO:0000313" key="1">
    <source>
        <dbReference type="EMBL" id="EHY89418.1"/>
    </source>
</evidence>
<dbReference type="OrthoDB" id="3613165at2"/>
<evidence type="ECO:0000313" key="2">
    <source>
        <dbReference type="Proteomes" id="UP000004705"/>
    </source>
</evidence>
<reference evidence="1 2" key="1">
    <citation type="journal article" date="2012" name="Stand. Genomic Sci.">
        <title>Genome sequence of the soil bacterium Saccharomonospora azurea type strain (NA-128(T)).</title>
        <authorList>
            <person name="Klenk H.P."/>
            <person name="Held B."/>
            <person name="Lucas S."/>
            <person name="Lapidus A."/>
            <person name="Copeland A."/>
            <person name="Hammon N."/>
            <person name="Pitluck S."/>
            <person name="Goodwin L.A."/>
            <person name="Han C."/>
            <person name="Tapia R."/>
            <person name="Brambilla E.M."/>
            <person name="Potter G."/>
            <person name="Land M."/>
            <person name="Ivanova N."/>
            <person name="Rohde M."/>
            <person name="Goker M."/>
            <person name="Detter J.C."/>
            <person name="Kyrpides N.C."/>
            <person name="Woyke T."/>
        </authorList>
    </citation>
    <scope>NUCLEOTIDE SEQUENCE [LARGE SCALE GENOMIC DNA]</scope>
    <source>
        <strain evidence="1 2">NA-128</strain>
    </source>
</reference>
<accession>H8G866</accession>
<gene>
    <name evidence="1" type="ORF">SacazDRAFT_02521</name>
</gene>
<dbReference type="RefSeq" id="WP_005442019.1">
    <property type="nucleotide sequence ID" value="NZ_CM001466.1"/>
</dbReference>
<name>H8G866_9PSEU</name>
<dbReference type="EMBL" id="CM001466">
    <property type="protein sequence ID" value="EHY89418.1"/>
    <property type="molecule type" value="Genomic_DNA"/>
</dbReference>
<organism evidence="1 2">
    <name type="scientific">Saccharomonospora azurea NA-128</name>
    <dbReference type="NCBI Taxonomy" id="882081"/>
    <lineage>
        <taxon>Bacteria</taxon>
        <taxon>Bacillati</taxon>
        <taxon>Actinomycetota</taxon>
        <taxon>Actinomycetes</taxon>
        <taxon>Pseudonocardiales</taxon>
        <taxon>Pseudonocardiaceae</taxon>
        <taxon>Saccharomonospora</taxon>
    </lineage>
</organism>
<proteinExistence type="predicted"/>
<protein>
    <submittedName>
        <fullName evidence="1">Uncharacterized protein</fullName>
    </submittedName>
</protein>
<keyword evidence="2" id="KW-1185">Reference proteome</keyword>
<dbReference type="HOGENOM" id="CLU_1149981_0_0_11"/>
<dbReference type="AlphaFoldDB" id="H8G866"/>